<dbReference type="InterPro" id="IPR029903">
    <property type="entry name" value="RmlD-like-bd"/>
</dbReference>
<dbReference type="Gene3D" id="3.40.50.720">
    <property type="entry name" value="NAD(P)-binding Rossmann-like Domain"/>
    <property type="match status" value="1"/>
</dbReference>
<evidence type="ECO:0000313" key="12">
    <source>
        <dbReference type="EMBL" id="TKA22994.1"/>
    </source>
</evidence>
<evidence type="ECO:0000256" key="2">
    <source>
        <dbReference type="ARBA" id="ARBA00004477"/>
    </source>
</evidence>
<dbReference type="EMBL" id="NAJL01000062">
    <property type="protein sequence ID" value="TKA22994.1"/>
    <property type="molecule type" value="Genomic_DNA"/>
</dbReference>
<keyword evidence="5 9" id="KW-0812">Transmembrane</keyword>
<evidence type="ECO:0000313" key="13">
    <source>
        <dbReference type="Proteomes" id="UP000308549"/>
    </source>
</evidence>
<comment type="caution">
    <text evidence="12">The sequence shown here is derived from an EMBL/GenBank/DDBJ whole genome shotgun (WGS) entry which is preliminary data.</text>
</comment>
<dbReference type="Pfam" id="PF03151">
    <property type="entry name" value="TPT"/>
    <property type="match status" value="1"/>
</dbReference>
<reference evidence="12 13" key="1">
    <citation type="submission" date="2017-03" db="EMBL/GenBank/DDBJ databases">
        <title>Genomes of endolithic fungi from Antarctica.</title>
        <authorList>
            <person name="Coleine C."/>
            <person name="Masonjones S."/>
            <person name="Stajich J.E."/>
        </authorList>
    </citation>
    <scope>NUCLEOTIDE SEQUENCE [LARGE SCALE GENOMIC DNA]</scope>
    <source>
        <strain evidence="12 13">CCFEE 6315</strain>
    </source>
</reference>
<feature type="transmembrane region" description="Helical" evidence="9">
    <location>
        <begin position="131"/>
        <end position="151"/>
    </location>
</feature>
<comment type="similarity">
    <text evidence="3">Belongs to the TPT transporter family. SLC35D subfamily.</text>
</comment>
<accession>A0A4U0TM49</accession>
<evidence type="ECO:0000256" key="8">
    <source>
        <dbReference type="SAM" id="MobiDB-lite"/>
    </source>
</evidence>
<evidence type="ECO:0000256" key="7">
    <source>
        <dbReference type="ARBA" id="ARBA00023136"/>
    </source>
</evidence>
<keyword evidence="6 9" id="KW-1133">Transmembrane helix</keyword>
<feature type="transmembrane region" description="Helical" evidence="9">
    <location>
        <begin position="71"/>
        <end position="89"/>
    </location>
</feature>
<comment type="subcellular location">
    <subcellularLocation>
        <location evidence="2">Endoplasmic reticulum membrane</location>
        <topology evidence="2">Multi-pass membrane protein</topology>
    </subcellularLocation>
</comment>
<organism evidence="12 13">
    <name type="scientific">Salinomyces thailandicus</name>
    <dbReference type="NCBI Taxonomy" id="706561"/>
    <lineage>
        <taxon>Eukaryota</taxon>
        <taxon>Fungi</taxon>
        <taxon>Dikarya</taxon>
        <taxon>Ascomycota</taxon>
        <taxon>Pezizomycotina</taxon>
        <taxon>Dothideomycetes</taxon>
        <taxon>Dothideomycetidae</taxon>
        <taxon>Mycosphaerellales</taxon>
        <taxon>Teratosphaeriaceae</taxon>
        <taxon>Salinomyces</taxon>
    </lineage>
</organism>
<feature type="transmembrane region" description="Helical" evidence="9">
    <location>
        <begin position="158"/>
        <end position="176"/>
    </location>
</feature>
<feature type="domain" description="Sugar phosphate transporter" evidence="10">
    <location>
        <begin position="55"/>
        <end position="326"/>
    </location>
</feature>
<dbReference type="InterPro" id="IPR050186">
    <property type="entry name" value="TPT_transporter"/>
</dbReference>
<feature type="transmembrane region" description="Helical" evidence="9">
    <location>
        <begin position="253"/>
        <end position="273"/>
    </location>
</feature>
<dbReference type="PANTHER" id="PTHR11132">
    <property type="entry name" value="SOLUTE CARRIER FAMILY 35"/>
    <property type="match status" value="1"/>
</dbReference>
<dbReference type="OrthoDB" id="5547497at2759"/>
<evidence type="ECO:0000256" key="5">
    <source>
        <dbReference type="ARBA" id="ARBA00022692"/>
    </source>
</evidence>
<comment type="subunit">
    <text evidence="4">Homooligomer.</text>
</comment>
<evidence type="ECO:0000259" key="10">
    <source>
        <dbReference type="Pfam" id="PF03151"/>
    </source>
</evidence>
<feature type="transmembrane region" description="Helical" evidence="9">
    <location>
        <begin position="285"/>
        <end position="303"/>
    </location>
</feature>
<gene>
    <name evidence="12" type="ORF">B0A50_07212</name>
</gene>
<dbReference type="SUPFAM" id="SSF51735">
    <property type="entry name" value="NAD(P)-binding Rossmann-fold domains"/>
    <property type="match status" value="1"/>
</dbReference>
<dbReference type="AlphaFoldDB" id="A0A4U0TM49"/>
<feature type="compositionally biased region" description="Basic and acidic residues" evidence="8">
    <location>
        <begin position="21"/>
        <end position="33"/>
    </location>
</feature>
<feature type="region of interest" description="Disordered" evidence="8">
    <location>
        <begin position="1"/>
        <end position="40"/>
    </location>
</feature>
<evidence type="ECO:0000256" key="6">
    <source>
        <dbReference type="ARBA" id="ARBA00022989"/>
    </source>
</evidence>
<evidence type="ECO:0008006" key="14">
    <source>
        <dbReference type="Google" id="ProtNLM"/>
    </source>
</evidence>
<evidence type="ECO:0000256" key="1">
    <source>
        <dbReference type="ARBA" id="ARBA00003420"/>
    </source>
</evidence>
<dbReference type="InterPro" id="IPR036291">
    <property type="entry name" value="NAD(P)-bd_dom_sf"/>
</dbReference>
<dbReference type="InterPro" id="IPR004853">
    <property type="entry name" value="Sugar_P_trans_dom"/>
</dbReference>
<sequence length="624" mass="69111">MGEIDEEKATSFGEEDDNNADEERAFLPEHDTATETSASTTSKLDKWRADKLQVFVNKRIFEDQALRHAQVTFAALHFAVTAGTLYVASTSRISMFQRKRVPVLEILPLALAMIASVVLTNASLAFSSIQFYQVARVLTTPCVALLEYIILRKKITMKAGLTLIPVCVGVGVVSYFDTSAKATSTTRATSPLGVFFAFISLFATATYSVWIKKYHQTTGCESAQLLLNQSPISVLVMLYIIPFSDDVTVWRSVSLSTWSIILLSGVLACLLHISQFNIINRASPIASTVVGHAKTCLIIAIGWAHSQRPLTDGSMVGIVLAVGGIMACVFGGHHESGTAVTPNRFLIWGGVTGWVGSHLKNLLLAQGKDVHVTAVRMEHQAEVQKVLDEIKPTHVINCAGKTGRPNVDWCEKNKLETIRANVIGTIILADECIYASRYNADRTQITSPPFKETDPANFGDSFYSYTKSRVEDVLRHYPNILILRLRMPVSDDLHPRNFVTKITKYDHVVNVPNSNSILHDLLPVAIAMAEHSETGVVNFTNPGAISHNEVLSLYREIIDPKFTWENFSLEEQGKVIKAGRSNCELDCGRLMGLVKKYQGEGYEVEVPEIYEAYRRCFGRMREGM</sequence>
<dbReference type="Pfam" id="PF04321">
    <property type="entry name" value="RmlD_sub_bind"/>
    <property type="match status" value="1"/>
</dbReference>
<proteinExistence type="inferred from homology"/>
<evidence type="ECO:0000256" key="3">
    <source>
        <dbReference type="ARBA" id="ARBA00010425"/>
    </source>
</evidence>
<feature type="transmembrane region" description="Helical" evidence="9">
    <location>
        <begin position="315"/>
        <end position="332"/>
    </location>
</feature>
<comment type="function">
    <text evidence="1">Involved in the import of GDP-mannose from the cytoplasm into the Golgi lumen.</text>
</comment>
<keyword evidence="13" id="KW-1185">Reference proteome</keyword>
<feature type="domain" description="RmlD-like substrate binding" evidence="11">
    <location>
        <begin position="349"/>
        <end position="504"/>
    </location>
</feature>
<feature type="transmembrane region" description="Helical" evidence="9">
    <location>
        <begin position="188"/>
        <end position="211"/>
    </location>
</feature>
<keyword evidence="7 9" id="KW-0472">Membrane</keyword>
<evidence type="ECO:0000256" key="9">
    <source>
        <dbReference type="SAM" id="Phobius"/>
    </source>
</evidence>
<evidence type="ECO:0000256" key="4">
    <source>
        <dbReference type="ARBA" id="ARBA00011182"/>
    </source>
</evidence>
<evidence type="ECO:0000259" key="11">
    <source>
        <dbReference type="Pfam" id="PF04321"/>
    </source>
</evidence>
<protein>
    <recommendedName>
        <fullName evidence="14">RmlD-like substrate binding domain-containing protein</fullName>
    </recommendedName>
</protein>
<dbReference type="GO" id="GO:0005789">
    <property type="term" value="C:endoplasmic reticulum membrane"/>
    <property type="evidence" value="ECO:0007669"/>
    <property type="project" value="UniProtKB-SubCell"/>
</dbReference>
<name>A0A4U0TM49_9PEZI</name>
<feature type="transmembrane region" description="Helical" evidence="9">
    <location>
        <begin position="101"/>
        <end position="119"/>
    </location>
</feature>
<feature type="transmembrane region" description="Helical" evidence="9">
    <location>
        <begin position="223"/>
        <end position="241"/>
    </location>
</feature>
<dbReference type="Proteomes" id="UP000308549">
    <property type="component" value="Unassembled WGS sequence"/>
</dbReference>